<evidence type="ECO:0000259" key="5">
    <source>
        <dbReference type="PROSITE" id="PS50931"/>
    </source>
</evidence>
<dbReference type="Pfam" id="PF00126">
    <property type="entry name" value="HTH_1"/>
    <property type="match status" value="1"/>
</dbReference>
<dbReference type="PANTHER" id="PTHR30346">
    <property type="entry name" value="TRANSCRIPTIONAL DUAL REGULATOR HCAR-RELATED"/>
    <property type="match status" value="1"/>
</dbReference>
<keyword evidence="9" id="KW-1185">Reference proteome</keyword>
<dbReference type="PANTHER" id="PTHR30346:SF17">
    <property type="entry name" value="LYSR FAMILY TRANSCRIPTIONAL REGULATOR"/>
    <property type="match status" value="1"/>
</dbReference>
<dbReference type="OrthoDB" id="6971749at2"/>
<dbReference type="Proteomes" id="UP000196435">
    <property type="component" value="Unassembled WGS sequence"/>
</dbReference>
<dbReference type="GO" id="GO:0003700">
    <property type="term" value="F:DNA-binding transcription factor activity"/>
    <property type="evidence" value="ECO:0007669"/>
    <property type="project" value="InterPro"/>
</dbReference>
<evidence type="ECO:0000256" key="2">
    <source>
        <dbReference type="ARBA" id="ARBA00023015"/>
    </source>
</evidence>
<comment type="similarity">
    <text evidence="1">Belongs to the LysR transcriptional regulatory family.</text>
</comment>
<dbReference type="PRINTS" id="PR00039">
    <property type="entry name" value="HTHLYSR"/>
</dbReference>
<evidence type="ECO:0000313" key="7">
    <source>
        <dbReference type="EMBL" id="SIP73574.1"/>
    </source>
</evidence>
<dbReference type="AlphaFoldDB" id="A0A1N6MXS3"/>
<evidence type="ECO:0000256" key="3">
    <source>
        <dbReference type="ARBA" id="ARBA00023125"/>
    </source>
</evidence>
<accession>A0A1N6MXS3</accession>
<dbReference type="RefSeq" id="WP_086953093.1">
    <property type="nucleotide sequence ID" value="NZ_CAWNQC010000257.1"/>
</dbReference>
<sequence>MDIKLLRAFVILARQEQYRSAAEVLCLTQPALTKQIQTLEHLVGFTLFKRGRQGARLTTAGQLLFSRASELLKQHDDFREFVSRVRKGNTGKLVLGFGVSAFQLAPSKVTTFHKMYADVEVSLNDMPSDVQYRMLLEGQLQAGFVRLPVPEKLKAEPLMEERLVLAVNDSLHVEPINIQDVLDRYQLLQISPLRGQGLSTQVTGFLRENKLSARTLSVADDIQTLLALIAAGSGVALLPAGVSHILPSGVKLVTLEGVYTRWQVGIAWSPEIKDCLRDNFINMVLKPLSL</sequence>
<reference evidence="8" key="1">
    <citation type="submission" date="2016-12" db="EMBL/GenBank/DDBJ databases">
        <authorList>
            <person name="Gaudriault S."/>
        </authorList>
    </citation>
    <scope>NUCLEOTIDE SEQUENCE [LARGE SCALE GENOMIC DNA]</scope>
    <source>
        <strain evidence="8">HGB1681 (deposited as PTA-6826 in the American Type Culture Collection)</strain>
    </source>
</reference>
<dbReference type="InterPro" id="IPR036390">
    <property type="entry name" value="WH_DNA-bd_sf"/>
</dbReference>
<keyword evidence="4" id="KW-0804">Transcription</keyword>
<evidence type="ECO:0000313" key="9">
    <source>
        <dbReference type="Proteomes" id="UP000224871"/>
    </source>
</evidence>
<dbReference type="SUPFAM" id="SSF46785">
    <property type="entry name" value="Winged helix' DNA-binding domain"/>
    <property type="match status" value="1"/>
</dbReference>
<dbReference type="GO" id="GO:0003677">
    <property type="term" value="F:DNA binding"/>
    <property type="evidence" value="ECO:0007669"/>
    <property type="project" value="UniProtKB-KW"/>
</dbReference>
<dbReference type="GO" id="GO:0032993">
    <property type="term" value="C:protein-DNA complex"/>
    <property type="evidence" value="ECO:0007669"/>
    <property type="project" value="TreeGrafter"/>
</dbReference>
<proteinExistence type="inferred from homology"/>
<feature type="domain" description="HTH lysR-type" evidence="5">
    <location>
        <begin position="1"/>
        <end position="58"/>
    </location>
</feature>
<reference evidence="7" key="2">
    <citation type="submission" date="2016-12" db="EMBL/GenBank/DDBJ databases">
        <authorList>
            <person name="Song W.-J."/>
            <person name="Kurnit D.M."/>
        </authorList>
    </citation>
    <scope>NUCLEOTIDE SEQUENCE [LARGE SCALE GENOMIC DNA]</scope>
    <source>
        <strain evidence="7">HGB1681</strain>
    </source>
</reference>
<organism evidence="7 8">
    <name type="scientific">Xenorhabdus innexi</name>
    <dbReference type="NCBI Taxonomy" id="290109"/>
    <lineage>
        <taxon>Bacteria</taxon>
        <taxon>Pseudomonadati</taxon>
        <taxon>Pseudomonadota</taxon>
        <taxon>Gammaproteobacteria</taxon>
        <taxon>Enterobacterales</taxon>
        <taxon>Morganellaceae</taxon>
        <taxon>Xenorhabdus</taxon>
    </lineage>
</organism>
<dbReference type="CDD" id="cd08414">
    <property type="entry name" value="PBP2_LTTR_aromatics_like"/>
    <property type="match status" value="1"/>
</dbReference>
<reference evidence="6 9" key="3">
    <citation type="journal article" date="2017" name="Nat. Microbiol.">
        <title>Natural product diversity associated with the nematode symbionts Photorhabdus and Xenorhabdus.</title>
        <authorList>
            <person name="Tobias N.J."/>
            <person name="Wolff H."/>
            <person name="Djahanschiri B."/>
            <person name="Grundmann F."/>
            <person name="Kronenwerth M."/>
            <person name="Shi Y.M."/>
            <person name="Simonyi S."/>
            <person name="Grun P."/>
            <person name="Shapiro-Ilan D."/>
            <person name="Pidot S.J."/>
            <person name="Stinear T.P."/>
            <person name="Ebersberger I."/>
            <person name="Bode H.B."/>
        </authorList>
    </citation>
    <scope>NUCLEOTIDE SEQUENCE [LARGE SCALE GENOMIC DNA]</scope>
    <source>
        <strain evidence="6 9">DSM 16336</strain>
    </source>
</reference>
<name>A0A1N6MXS3_9GAMM</name>
<keyword evidence="2" id="KW-0805">Transcription regulation</keyword>
<evidence type="ECO:0000256" key="1">
    <source>
        <dbReference type="ARBA" id="ARBA00009437"/>
    </source>
</evidence>
<dbReference type="Proteomes" id="UP000224871">
    <property type="component" value="Unassembled WGS sequence"/>
</dbReference>
<dbReference type="InterPro" id="IPR000847">
    <property type="entry name" value="LysR_HTH_N"/>
</dbReference>
<dbReference type="EMBL" id="NIBU01000058">
    <property type="protein sequence ID" value="PHM30295.1"/>
    <property type="molecule type" value="Genomic_DNA"/>
</dbReference>
<evidence type="ECO:0000313" key="6">
    <source>
        <dbReference type="EMBL" id="PHM30295.1"/>
    </source>
</evidence>
<keyword evidence="3" id="KW-0238">DNA-binding</keyword>
<dbReference type="PROSITE" id="PS50931">
    <property type="entry name" value="HTH_LYSR"/>
    <property type="match status" value="1"/>
</dbReference>
<dbReference type="InterPro" id="IPR036388">
    <property type="entry name" value="WH-like_DNA-bd_sf"/>
</dbReference>
<dbReference type="EMBL" id="FTLG01000178">
    <property type="protein sequence ID" value="SIP73574.1"/>
    <property type="molecule type" value="Genomic_DNA"/>
</dbReference>
<dbReference type="Gene3D" id="3.40.190.10">
    <property type="entry name" value="Periplasmic binding protein-like II"/>
    <property type="match status" value="2"/>
</dbReference>
<evidence type="ECO:0000256" key="4">
    <source>
        <dbReference type="ARBA" id="ARBA00023163"/>
    </source>
</evidence>
<evidence type="ECO:0000313" key="8">
    <source>
        <dbReference type="Proteomes" id="UP000196435"/>
    </source>
</evidence>
<protein>
    <submittedName>
        <fullName evidence="6">Transcriptional regulator OxyR</fullName>
    </submittedName>
    <submittedName>
        <fullName evidence="7">Transcriptional regulator, LysR family</fullName>
    </submittedName>
</protein>
<gene>
    <name evidence="6" type="ORF">Xinn_03361</name>
    <name evidence="7" type="ORF">XIS1_370006</name>
</gene>
<dbReference type="InterPro" id="IPR005119">
    <property type="entry name" value="LysR_subst-bd"/>
</dbReference>
<dbReference type="Pfam" id="PF03466">
    <property type="entry name" value="LysR_substrate"/>
    <property type="match status" value="1"/>
</dbReference>
<dbReference type="Gene3D" id="1.10.10.10">
    <property type="entry name" value="Winged helix-like DNA-binding domain superfamily/Winged helix DNA-binding domain"/>
    <property type="match status" value="1"/>
</dbReference>
<dbReference type="SUPFAM" id="SSF53850">
    <property type="entry name" value="Periplasmic binding protein-like II"/>
    <property type="match status" value="1"/>
</dbReference>